<protein>
    <submittedName>
        <fullName evidence="1">Uncharacterized protein</fullName>
    </submittedName>
</protein>
<organism evidence="1">
    <name type="scientific">freshwater metagenome</name>
    <dbReference type="NCBI Taxonomy" id="449393"/>
    <lineage>
        <taxon>unclassified sequences</taxon>
        <taxon>metagenomes</taxon>
        <taxon>ecological metagenomes</taxon>
    </lineage>
</organism>
<gene>
    <name evidence="1" type="ORF">GM49_0785</name>
</gene>
<sequence length="197" mass="22559">MKSTKLEKSIQSENLVQIENLESRYRVRNFGVPGSATPIDSALWSHPMLAFHQEVKAVETPKIPAKLYLIPTPEYFGRDVEDYSDPEFLAKPSPLSELPEIQEWVTKFALGVVEIWAGRRSANQLARWCHRQVHQQLLIKPSAIKTAPKIRKIYISEPIEGVAETTVTLRIGERVRSLILRFEGVDKRWLCTELVLL</sequence>
<dbReference type="AlphaFoldDB" id="A0A094RGC5"/>
<accession>A0A094RGC5</accession>
<proteinExistence type="predicted"/>
<reference evidence="1" key="1">
    <citation type="submission" date="2014-05" db="EMBL/GenBank/DDBJ databases">
        <title>Key roles for freshwater Actinobacteria revealed by deep metagenomic sequencing.</title>
        <authorList>
            <person name="Ghai R."/>
            <person name="Mizuno C.M."/>
            <person name="Picazo A."/>
            <person name="Camacho A."/>
            <person name="Rodriguez-Valera F."/>
        </authorList>
    </citation>
    <scope>NUCLEOTIDE SEQUENCE</scope>
</reference>
<evidence type="ECO:0000313" key="1">
    <source>
        <dbReference type="EMBL" id="KGA03693.1"/>
    </source>
</evidence>
<comment type="caution">
    <text evidence="1">The sequence shown here is derived from an EMBL/GenBank/DDBJ whole genome shotgun (WGS) entry which is preliminary data.</text>
</comment>
<dbReference type="InterPro" id="IPR045596">
    <property type="entry name" value="DUF6459"/>
</dbReference>
<name>A0A094RGC5_9ZZZZ</name>
<dbReference type="EMBL" id="JNSJ01000005">
    <property type="protein sequence ID" value="KGA03693.1"/>
    <property type="molecule type" value="Genomic_DNA"/>
</dbReference>
<dbReference type="Pfam" id="PF20060">
    <property type="entry name" value="DUF6459"/>
    <property type="match status" value="1"/>
</dbReference>